<dbReference type="Proteomes" id="UP000000689">
    <property type="component" value="Chromosome 3"/>
</dbReference>
<dbReference type="PANTHER" id="PTHR11736">
    <property type="entry name" value="MELANOMA-ASSOCIATED ANTIGEN MAGE ANTIGEN"/>
    <property type="match status" value="1"/>
</dbReference>
<accession>G0W8E4</accession>
<evidence type="ECO:0000313" key="3">
    <source>
        <dbReference type="Proteomes" id="UP000000689"/>
    </source>
</evidence>
<dbReference type="GO" id="GO:0006281">
    <property type="term" value="P:DNA repair"/>
    <property type="evidence" value="ECO:0007669"/>
    <property type="project" value="EnsemblFungi"/>
</dbReference>
<protein>
    <recommendedName>
        <fullName evidence="1">MAGE domain-containing protein</fullName>
    </recommendedName>
</protein>
<dbReference type="eggNOG" id="KOG4562">
    <property type="taxonomic scope" value="Eukaryota"/>
</dbReference>
<dbReference type="KEGG" id="ndi:NDAI_0C03950"/>
<dbReference type="STRING" id="1071378.G0W8E4"/>
<dbReference type="EMBL" id="HE580269">
    <property type="protein sequence ID" value="CCD24055.1"/>
    <property type="molecule type" value="Genomic_DNA"/>
</dbReference>
<dbReference type="GeneID" id="11496488"/>
<dbReference type="Gene3D" id="1.10.10.1210">
    <property type="entry name" value="MAGE homology domain, winged helix WH2 motif"/>
    <property type="match status" value="1"/>
</dbReference>
<name>G0W8E4_NAUDC</name>
<evidence type="ECO:0000259" key="1">
    <source>
        <dbReference type="SMART" id="SM01373"/>
    </source>
</evidence>
<dbReference type="AlphaFoldDB" id="G0W8E4"/>
<dbReference type="GO" id="GO:0030915">
    <property type="term" value="C:Smc5-Smc6 complex"/>
    <property type="evidence" value="ECO:0007669"/>
    <property type="project" value="EnsemblFungi"/>
</dbReference>
<dbReference type="Gene3D" id="1.10.10.1200">
    <property type="entry name" value="MAGE homology domain, winged helix WH1 motif"/>
    <property type="match status" value="1"/>
</dbReference>
<dbReference type="GO" id="GO:0005634">
    <property type="term" value="C:nucleus"/>
    <property type="evidence" value="ECO:0007669"/>
    <property type="project" value="TreeGrafter"/>
</dbReference>
<feature type="domain" description="MAGE" evidence="1">
    <location>
        <begin position="28"/>
        <end position="274"/>
    </location>
</feature>
<dbReference type="InterPro" id="IPR041898">
    <property type="entry name" value="MAGE_WH1"/>
</dbReference>
<dbReference type="Pfam" id="PF01454">
    <property type="entry name" value="MAGE"/>
    <property type="match status" value="1"/>
</dbReference>
<dbReference type="InterPro" id="IPR002190">
    <property type="entry name" value="MHD_dom"/>
</dbReference>
<dbReference type="HOGENOM" id="CLU_081930_0_0_1"/>
<gene>
    <name evidence="2" type="primary">NDAI0C03950</name>
    <name evidence="2" type="ordered locus">NDAI_0C03950</name>
</gene>
<sequence>MSDSEEYIEQSATPTYGQNKTNTVAIMAVRYLLSSAESQNTIITQSKLKTVLRDIYSQQKISNIPFNKVFAEINNILGDVYGYELKGLPSKIVNNNVTNSNNNSNKNPGNRTKEVEEALGYRATCYILVNKMPYLKNFDEFKLLQSIRTYEDLVVDGQYVGDDVGLENLNTLENKLSVDQDLVFKGLLSVILCIVLFSKNNILHQELLSALEKFGVPTDGTKIPILKWSIDDLMKNLEKKEYLVKLEEKSDIEGSLILYRIGRRTQAEFGLDSLLMLVQEIMNLDGPEAEGLKEDIQKSIGDAYGPAVHV</sequence>
<dbReference type="InterPro" id="IPR037445">
    <property type="entry name" value="MAGE"/>
</dbReference>
<dbReference type="SMART" id="SM01373">
    <property type="entry name" value="MAGE"/>
    <property type="match status" value="1"/>
</dbReference>
<organism evidence="2 3">
    <name type="scientific">Naumovozyma dairenensis (strain ATCC 10597 / BCRC 20456 / CBS 421 / NBRC 0211 / NRRL Y-12639)</name>
    <name type="common">Saccharomyces dairenensis</name>
    <dbReference type="NCBI Taxonomy" id="1071378"/>
    <lineage>
        <taxon>Eukaryota</taxon>
        <taxon>Fungi</taxon>
        <taxon>Dikarya</taxon>
        <taxon>Ascomycota</taxon>
        <taxon>Saccharomycotina</taxon>
        <taxon>Saccharomycetes</taxon>
        <taxon>Saccharomycetales</taxon>
        <taxon>Saccharomycetaceae</taxon>
        <taxon>Naumovozyma</taxon>
    </lineage>
</organism>
<keyword evidence="3" id="KW-1185">Reference proteome</keyword>
<dbReference type="InterPro" id="IPR041899">
    <property type="entry name" value="MAGE_WH2"/>
</dbReference>
<dbReference type="OMA" id="FMDINAI"/>
<dbReference type="RefSeq" id="XP_003669298.1">
    <property type="nucleotide sequence ID" value="XM_003669250.1"/>
</dbReference>
<evidence type="ECO:0000313" key="2">
    <source>
        <dbReference type="EMBL" id="CCD24055.1"/>
    </source>
</evidence>
<dbReference type="PANTHER" id="PTHR11736:SF14">
    <property type="entry name" value="NSE3 HOMOLOG, SMC5-SMC6 COMPLEX COMPONENT"/>
    <property type="match status" value="1"/>
</dbReference>
<proteinExistence type="predicted"/>
<reference evidence="2 3" key="1">
    <citation type="journal article" date="2011" name="Proc. Natl. Acad. Sci. U.S.A.">
        <title>Evolutionary erosion of yeast sex chromosomes by mating-type switching accidents.</title>
        <authorList>
            <person name="Gordon J.L."/>
            <person name="Armisen D."/>
            <person name="Proux-Wera E."/>
            <person name="Oheigeartaigh S.S."/>
            <person name="Byrne K.P."/>
            <person name="Wolfe K.H."/>
        </authorList>
    </citation>
    <scope>NUCLEOTIDE SEQUENCE [LARGE SCALE GENOMIC DNA]</scope>
    <source>
        <strain evidence="3">ATCC 10597 / BCRC 20456 / CBS 421 / NBRC 0211 / NRRL Y-12639</strain>
    </source>
</reference>
<dbReference type="GO" id="GO:0019789">
    <property type="term" value="F:SUMO transferase activity"/>
    <property type="evidence" value="ECO:0007669"/>
    <property type="project" value="EnsemblFungi"/>
</dbReference>
<dbReference type="OrthoDB" id="205198at2759"/>